<sequence length="96" mass="10703">MAALPLTISLSLAWALLSYLRARTHLDNDLALLLPFLTTAISTALAIKRDKHSPFYTLERRATSKPHGQSPLSHLRRPDVDVQGSVRYRASIREPG</sequence>
<evidence type="ECO:0000313" key="1">
    <source>
        <dbReference type="EMBL" id="KAK3064509.1"/>
    </source>
</evidence>
<gene>
    <name evidence="1" type="ORF">LTS18_006556</name>
</gene>
<proteinExistence type="predicted"/>
<keyword evidence="2" id="KW-1185">Reference proteome</keyword>
<comment type="caution">
    <text evidence="1">The sequence shown here is derived from an EMBL/GenBank/DDBJ whole genome shotgun (WGS) entry which is preliminary data.</text>
</comment>
<dbReference type="EMBL" id="JAWDJW010006493">
    <property type="protein sequence ID" value="KAK3064509.1"/>
    <property type="molecule type" value="Genomic_DNA"/>
</dbReference>
<evidence type="ECO:0000313" key="2">
    <source>
        <dbReference type="Proteomes" id="UP001186974"/>
    </source>
</evidence>
<protein>
    <submittedName>
        <fullName evidence="1">Uncharacterized protein</fullName>
    </submittedName>
</protein>
<reference evidence="1" key="1">
    <citation type="submission" date="2024-09" db="EMBL/GenBank/DDBJ databases">
        <title>Black Yeasts Isolated from many extreme environments.</title>
        <authorList>
            <person name="Coleine C."/>
            <person name="Stajich J.E."/>
            <person name="Selbmann L."/>
        </authorList>
    </citation>
    <scope>NUCLEOTIDE SEQUENCE</scope>
    <source>
        <strain evidence="1">CCFEE 5737</strain>
    </source>
</reference>
<organism evidence="1 2">
    <name type="scientific">Coniosporium uncinatum</name>
    <dbReference type="NCBI Taxonomy" id="93489"/>
    <lineage>
        <taxon>Eukaryota</taxon>
        <taxon>Fungi</taxon>
        <taxon>Dikarya</taxon>
        <taxon>Ascomycota</taxon>
        <taxon>Pezizomycotina</taxon>
        <taxon>Dothideomycetes</taxon>
        <taxon>Dothideomycetes incertae sedis</taxon>
        <taxon>Coniosporium</taxon>
    </lineage>
</organism>
<accession>A0ACC3DAR1</accession>
<name>A0ACC3DAR1_9PEZI</name>
<dbReference type="Proteomes" id="UP001186974">
    <property type="component" value="Unassembled WGS sequence"/>
</dbReference>